<dbReference type="AlphaFoldDB" id="A0A2G5TVI6"/>
<sequence length="424" mass="47868">MSVLNFFLLLCLFCLVLPTRGQPLIDTFQDKKINVREMITTEFPLTKHDMMMLDELNSMRGLIADGKIAVVVEGLGAIIKIAKAIQWVFGGIAKAWEEISEFVNNVVENIKDGWDSFAVFTTNIIMNAAQSIEDAFVDLGTEIADAFSDFGNSITNFFGRKRRRRHTSGKLHSGSGINLNLRNEDFPENCTSGRPNHTLGPASDMNVLTWNRRLAQLAAVNQDLFESGQRTINYEGKEYRMFKHGGFLDYIVHNFLGKFISSLFSAAKLGYYACYLIFSGIDAPVYDKKAIEDTIFEALYANSLEVGCVVGKPNSFCIIGPIKDRTDNYFYQYGTAATYCRYGANKSLCLPPPSYFFALRDKYERRLRPRISKYEIVDGFNASSNATDEFSVEWPEEDDSTNSTFSMISIILFLLAKFLFLTIL</sequence>
<gene>
    <name evidence="2" type="primary">Cnig_chr_IV.g12021</name>
    <name evidence="2" type="ORF">B9Z55_012021</name>
</gene>
<evidence type="ECO:0000313" key="2">
    <source>
        <dbReference type="EMBL" id="PIC31263.1"/>
    </source>
</evidence>
<evidence type="ECO:0000256" key="1">
    <source>
        <dbReference type="SAM" id="SignalP"/>
    </source>
</evidence>
<dbReference type="Proteomes" id="UP000230233">
    <property type="component" value="Chromosome IV"/>
</dbReference>
<organism evidence="2 3">
    <name type="scientific">Caenorhabditis nigoni</name>
    <dbReference type="NCBI Taxonomy" id="1611254"/>
    <lineage>
        <taxon>Eukaryota</taxon>
        <taxon>Metazoa</taxon>
        <taxon>Ecdysozoa</taxon>
        <taxon>Nematoda</taxon>
        <taxon>Chromadorea</taxon>
        <taxon>Rhabditida</taxon>
        <taxon>Rhabditina</taxon>
        <taxon>Rhabditomorpha</taxon>
        <taxon>Rhabditoidea</taxon>
        <taxon>Rhabditidae</taxon>
        <taxon>Peloderinae</taxon>
        <taxon>Caenorhabditis</taxon>
    </lineage>
</organism>
<dbReference type="EMBL" id="PDUG01000004">
    <property type="protein sequence ID" value="PIC31263.1"/>
    <property type="molecule type" value="Genomic_DNA"/>
</dbReference>
<name>A0A2G5TVI6_9PELO</name>
<feature type="chain" id="PRO_5013680533" evidence="1">
    <location>
        <begin position="22"/>
        <end position="424"/>
    </location>
</feature>
<proteinExistence type="predicted"/>
<keyword evidence="1" id="KW-0732">Signal</keyword>
<dbReference type="OrthoDB" id="5865298at2759"/>
<accession>A0A2G5TVI6</accession>
<keyword evidence="3" id="KW-1185">Reference proteome</keyword>
<feature type="signal peptide" evidence="1">
    <location>
        <begin position="1"/>
        <end position="21"/>
    </location>
</feature>
<dbReference type="Gene3D" id="3.40.33.10">
    <property type="entry name" value="CAP"/>
    <property type="match status" value="1"/>
</dbReference>
<dbReference type="InterPro" id="IPR035940">
    <property type="entry name" value="CAP_sf"/>
</dbReference>
<protein>
    <submittedName>
        <fullName evidence="2">Uncharacterized protein</fullName>
    </submittedName>
</protein>
<comment type="caution">
    <text evidence="2">The sequence shown here is derived from an EMBL/GenBank/DDBJ whole genome shotgun (WGS) entry which is preliminary data.</text>
</comment>
<evidence type="ECO:0000313" key="3">
    <source>
        <dbReference type="Proteomes" id="UP000230233"/>
    </source>
</evidence>
<reference evidence="3" key="1">
    <citation type="submission" date="2017-10" db="EMBL/GenBank/DDBJ databases">
        <title>Rapid genome shrinkage in a self-fertile nematode reveals novel sperm competition proteins.</title>
        <authorList>
            <person name="Yin D."/>
            <person name="Schwarz E.M."/>
            <person name="Thomas C.G."/>
            <person name="Felde R.L."/>
            <person name="Korf I.F."/>
            <person name="Cutter A.D."/>
            <person name="Schartner C.M."/>
            <person name="Ralston E.J."/>
            <person name="Meyer B.J."/>
            <person name="Haag E.S."/>
        </authorList>
    </citation>
    <scope>NUCLEOTIDE SEQUENCE [LARGE SCALE GENOMIC DNA]</scope>
    <source>
        <strain evidence="3">JU1422</strain>
    </source>
</reference>